<keyword evidence="6" id="KW-0234">DNA repair</keyword>
<evidence type="ECO:0000256" key="6">
    <source>
        <dbReference type="ARBA" id="ARBA00023204"/>
    </source>
</evidence>
<dbReference type="Pfam" id="PF13438">
    <property type="entry name" value="DUF4113"/>
    <property type="match status" value="1"/>
</dbReference>
<evidence type="ECO:0000313" key="11">
    <source>
        <dbReference type="EMBL" id="MBO1081665.1"/>
    </source>
</evidence>
<evidence type="ECO:0000256" key="1">
    <source>
        <dbReference type="ARBA" id="ARBA00010945"/>
    </source>
</evidence>
<comment type="subunit">
    <text evidence="2">Monomer.</text>
</comment>
<keyword evidence="5" id="KW-0741">SOS mutagenesis</keyword>
<dbReference type="Proteomes" id="UP001518989">
    <property type="component" value="Unassembled WGS sequence"/>
</dbReference>
<organism evidence="11 12">
    <name type="scientific">Roseomonas haemaphysalidis</name>
    <dbReference type="NCBI Taxonomy" id="2768162"/>
    <lineage>
        <taxon>Bacteria</taxon>
        <taxon>Pseudomonadati</taxon>
        <taxon>Pseudomonadota</taxon>
        <taxon>Alphaproteobacteria</taxon>
        <taxon>Acetobacterales</taxon>
        <taxon>Roseomonadaceae</taxon>
        <taxon>Roseomonas</taxon>
    </lineage>
</organism>
<dbReference type="InterPro" id="IPR017961">
    <property type="entry name" value="DNA_pol_Y-fam_little_finger"/>
</dbReference>
<evidence type="ECO:0000256" key="7">
    <source>
        <dbReference type="ARBA" id="ARBA00023236"/>
    </source>
</evidence>
<evidence type="ECO:0000256" key="8">
    <source>
        <dbReference type="ARBA" id="ARBA00025589"/>
    </source>
</evidence>
<dbReference type="Pfam" id="PF00817">
    <property type="entry name" value="IMS"/>
    <property type="match status" value="1"/>
</dbReference>
<keyword evidence="12" id="KW-1185">Reference proteome</keyword>
<dbReference type="EMBL" id="JACTNG010000018">
    <property type="protein sequence ID" value="MBO1081665.1"/>
    <property type="molecule type" value="Genomic_DNA"/>
</dbReference>
<evidence type="ECO:0000256" key="3">
    <source>
        <dbReference type="ARBA" id="ARBA00012417"/>
    </source>
</evidence>
<dbReference type="PROSITE" id="PS50173">
    <property type="entry name" value="UMUC"/>
    <property type="match status" value="1"/>
</dbReference>
<dbReference type="PANTHER" id="PTHR11076">
    <property type="entry name" value="DNA REPAIR POLYMERASE UMUC / TRANSFERASE FAMILY MEMBER"/>
    <property type="match status" value="1"/>
</dbReference>
<dbReference type="RefSeq" id="WP_207419845.1">
    <property type="nucleotide sequence ID" value="NZ_CP061181.1"/>
</dbReference>
<dbReference type="CDD" id="cd01700">
    <property type="entry name" value="PolY_Pol_V_umuC"/>
    <property type="match status" value="1"/>
</dbReference>
<dbReference type="InterPro" id="IPR036775">
    <property type="entry name" value="DNA_pol_Y-fam_lit_finger_sf"/>
</dbReference>
<protein>
    <recommendedName>
        <fullName evidence="3">DNA-directed DNA polymerase</fullName>
        <ecNumber evidence="3">2.7.7.7</ecNumber>
    </recommendedName>
</protein>
<reference evidence="11 12" key="1">
    <citation type="submission" date="2020-09" db="EMBL/GenBank/DDBJ databases">
        <title>Roseomonas.</title>
        <authorList>
            <person name="Zhu W."/>
        </authorList>
    </citation>
    <scope>NUCLEOTIDE SEQUENCE [LARGE SCALE GENOMIC DNA]</scope>
    <source>
        <strain evidence="11 12">573</strain>
    </source>
</reference>
<accession>A0ABS3KXH1</accession>
<dbReference type="Gene3D" id="3.30.70.270">
    <property type="match status" value="1"/>
</dbReference>
<dbReference type="InterPro" id="IPR043502">
    <property type="entry name" value="DNA/RNA_pol_sf"/>
</dbReference>
<dbReference type="SUPFAM" id="SSF56672">
    <property type="entry name" value="DNA/RNA polymerases"/>
    <property type="match status" value="1"/>
</dbReference>
<evidence type="ECO:0000256" key="4">
    <source>
        <dbReference type="ARBA" id="ARBA00022763"/>
    </source>
</evidence>
<keyword evidence="7" id="KW-0742">SOS response</keyword>
<evidence type="ECO:0000313" key="12">
    <source>
        <dbReference type="Proteomes" id="UP001518989"/>
    </source>
</evidence>
<keyword evidence="4" id="KW-0227">DNA damage</keyword>
<feature type="domain" description="UmuC" evidence="10">
    <location>
        <begin position="5"/>
        <end position="187"/>
    </location>
</feature>
<comment type="catalytic activity">
    <reaction evidence="9">
        <text>DNA(n) + a 2'-deoxyribonucleoside 5'-triphosphate = DNA(n+1) + diphosphate</text>
        <dbReference type="Rhea" id="RHEA:22508"/>
        <dbReference type="Rhea" id="RHEA-COMP:17339"/>
        <dbReference type="Rhea" id="RHEA-COMP:17340"/>
        <dbReference type="ChEBI" id="CHEBI:33019"/>
        <dbReference type="ChEBI" id="CHEBI:61560"/>
        <dbReference type="ChEBI" id="CHEBI:173112"/>
        <dbReference type="EC" id="2.7.7.7"/>
    </reaction>
</comment>
<dbReference type="InterPro" id="IPR001126">
    <property type="entry name" value="UmuC"/>
</dbReference>
<dbReference type="EC" id="2.7.7.7" evidence="3"/>
<proteinExistence type="inferred from homology"/>
<comment type="similarity">
    <text evidence="1">Belongs to the DNA polymerase type-Y family.</text>
</comment>
<sequence>MPAVYGLIDGNSFYCSAERAFAPTLRTQPVVVLSNNDGCAIARTPEAKALGIKMGDAWHLVRDRRDLRGVQWLSSNYSLYGDMSRRVYDVLVSRVPRVEPYSIDEMFLDLDLPGDLTVFCAALRREVRQVAKIPTCVGWGPTKTIAKLANGIAKDHAELGGLCDLTDPEVRTDWYRRLPVDEVWGIGRRTTEKLKASGIETIADFIALDARAVRDGLTVVGARVQMELRGVSCLPLQLLAATRKGLACTRSFSRPVTTWADMREAAAAYAARAAEKLRADGLEACHLSVFLHTNPHEQGRQYSASRACRMEPTSDTRSLISETVRLLEPLWRDGFRYAKAGVVLNDLVPAGEQQRLFATRSPQALAKTMGVMDAINARYGRGTLRVAATGFTRNWATRAQRLSPRYTTRLEDILRVLAY</sequence>
<dbReference type="InterPro" id="IPR025188">
    <property type="entry name" value="DUF4113"/>
</dbReference>
<comment type="function">
    <text evidence="8">Poorly processive, error-prone DNA polymerase involved in untargeted mutagenesis. Copies undamaged DNA at stalled replication forks, which arise in vivo from mismatched or misaligned primer ends. These misaligned primers can be extended by PolIV. Exhibits no 3'-5' exonuclease (proofreading) activity. May be involved in translesional synthesis, in conjunction with the beta clamp from PolIII.</text>
</comment>
<evidence type="ECO:0000259" key="10">
    <source>
        <dbReference type="PROSITE" id="PS50173"/>
    </source>
</evidence>
<evidence type="ECO:0000256" key="9">
    <source>
        <dbReference type="ARBA" id="ARBA00049244"/>
    </source>
</evidence>
<dbReference type="Gene3D" id="3.30.1490.100">
    <property type="entry name" value="DNA polymerase, Y-family, little finger domain"/>
    <property type="match status" value="1"/>
</dbReference>
<dbReference type="PANTHER" id="PTHR11076:SF34">
    <property type="entry name" value="PROTEIN UMUC"/>
    <property type="match status" value="1"/>
</dbReference>
<dbReference type="InterPro" id="IPR050116">
    <property type="entry name" value="DNA_polymerase-Y"/>
</dbReference>
<evidence type="ECO:0000256" key="5">
    <source>
        <dbReference type="ARBA" id="ARBA00023199"/>
    </source>
</evidence>
<comment type="caution">
    <text evidence="11">The sequence shown here is derived from an EMBL/GenBank/DDBJ whole genome shotgun (WGS) entry which is preliminary data.</text>
</comment>
<evidence type="ECO:0000256" key="2">
    <source>
        <dbReference type="ARBA" id="ARBA00011245"/>
    </source>
</evidence>
<dbReference type="Gene3D" id="1.10.150.20">
    <property type="entry name" value="5' to 3' exonuclease, C-terminal subdomain"/>
    <property type="match status" value="1"/>
</dbReference>
<dbReference type="Pfam" id="PF11799">
    <property type="entry name" value="IMS_C"/>
    <property type="match status" value="1"/>
</dbReference>
<dbReference type="Gene3D" id="3.40.1170.60">
    <property type="match status" value="1"/>
</dbReference>
<gene>
    <name evidence="11" type="ORF">IAI61_21760</name>
</gene>
<dbReference type="InterPro" id="IPR043128">
    <property type="entry name" value="Rev_trsase/Diguanyl_cyclase"/>
</dbReference>
<name>A0ABS3KXH1_9PROT</name>